<evidence type="ECO:0000256" key="1">
    <source>
        <dbReference type="SAM" id="Phobius"/>
    </source>
</evidence>
<dbReference type="EMBL" id="CP132921">
    <property type="protein sequence ID" value="WMW05574.1"/>
    <property type="molecule type" value="Genomic_DNA"/>
</dbReference>
<protein>
    <submittedName>
        <fullName evidence="3">A24 family peptidase</fullName>
        <ecNumber evidence="3">3.4.23.-</ecNumber>
    </submittedName>
</protein>
<gene>
    <name evidence="3" type="ORF">RAH46_25180</name>
</gene>
<dbReference type="InterPro" id="IPR000045">
    <property type="entry name" value="Prepilin_IV_endopep_pep"/>
</dbReference>
<dbReference type="Pfam" id="PF01478">
    <property type="entry name" value="Peptidase_A24"/>
    <property type="match status" value="1"/>
</dbReference>
<keyword evidence="1" id="KW-0812">Transmembrane</keyword>
<feature type="transmembrane region" description="Helical" evidence="1">
    <location>
        <begin position="26"/>
        <end position="47"/>
    </location>
</feature>
<dbReference type="GO" id="GO:0016787">
    <property type="term" value="F:hydrolase activity"/>
    <property type="evidence" value="ECO:0007669"/>
    <property type="project" value="UniProtKB-KW"/>
</dbReference>
<keyword evidence="3" id="KW-0378">Hydrolase</keyword>
<name>A0ABY9QQA3_9PSED</name>
<evidence type="ECO:0000313" key="4">
    <source>
        <dbReference type="Proteomes" id="UP001183127"/>
    </source>
</evidence>
<dbReference type="Proteomes" id="UP001183127">
    <property type="component" value="Chromosome"/>
</dbReference>
<keyword evidence="1" id="KW-0472">Membrane</keyword>
<sequence length="156" mass="17009">MQSIVLLMWLALCTEQDVRERQISNTLTLGVAGCALAWLFATGHSWIGADASEAGWALAIVMLLTLPGYMLGRFGAGDVKLMGALALATSPQYVLGTFIGAGITVLAWMFGRRRLWTLLNPKVKKRLQKLAEEVGDKQPFAPYVLAGFLLTAVWIQ</sequence>
<evidence type="ECO:0000313" key="3">
    <source>
        <dbReference type="EMBL" id="WMW05574.1"/>
    </source>
</evidence>
<dbReference type="GeneID" id="32803977"/>
<organism evidence="3 4">
    <name type="scientific">Pseudomonas entomophila</name>
    <dbReference type="NCBI Taxonomy" id="312306"/>
    <lineage>
        <taxon>Bacteria</taxon>
        <taxon>Pseudomonadati</taxon>
        <taxon>Pseudomonadota</taxon>
        <taxon>Gammaproteobacteria</taxon>
        <taxon>Pseudomonadales</taxon>
        <taxon>Pseudomonadaceae</taxon>
        <taxon>Pseudomonas</taxon>
    </lineage>
</organism>
<feature type="transmembrane region" description="Helical" evidence="1">
    <location>
        <begin position="92"/>
        <end position="111"/>
    </location>
</feature>
<feature type="domain" description="Prepilin type IV endopeptidase peptidase" evidence="2">
    <location>
        <begin position="4"/>
        <end position="108"/>
    </location>
</feature>
<dbReference type="EC" id="3.4.23.-" evidence="3"/>
<reference evidence="3 4" key="1">
    <citation type="submission" date="2023-08" db="EMBL/GenBank/DDBJ databases">
        <title>Complete Genome Sequence of Pseudomonas entomophila TVIN A01.</title>
        <authorList>
            <person name="Shelke T."/>
            <person name="Mahar N.S."/>
            <person name="Gupta I."/>
            <person name="Gupta V."/>
        </authorList>
    </citation>
    <scope>NUCLEOTIDE SEQUENCE [LARGE SCALE GENOMIC DNA]</scope>
    <source>
        <strain evidence="3 4">TVIN-A01</strain>
    </source>
</reference>
<dbReference type="RefSeq" id="WP_011532023.1">
    <property type="nucleotide sequence ID" value="NZ_CP063832.1"/>
</dbReference>
<feature type="transmembrane region" description="Helical" evidence="1">
    <location>
        <begin position="54"/>
        <end position="72"/>
    </location>
</feature>
<proteinExistence type="predicted"/>
<keyword evidence="4" id="KW-1185">Reference proteome</keyword>
<accession>A0ABY9QQA3</accession>
<evidence type="ECO:0000259" key="2">
    <source>
        <dbReference type="Pfam" id="PF01478"/>
    </source>
</evidence>
<dbReference type="Gene3D" id="1.20.120.1220">
    <property type="match status" value="1"/>
</dbReference>
<keyword evidence="1" id="KW-1133">Transmembrane helix</keyword>